<keyword evidence="1" id="KW-0472">Membrane</keyword>
<feature type="transmembrane region" description="Helical" evidence="1">
    <location>
        <begin position="7"/>
        <end position="33"/>
    </location>
</feature>
<protein>
    <submittedName>
        <fullName evidence="2">Uncharacterized protein</fullName>
    </submittedName>
</protein>
<gene>
    <name evidence="2" type="ORF">WAK64_14000</name>
</gene>
<comment type="caution">
    <text evidence="2">The sequence shown here is derived from an EMBL/GenBank/DDBJ whole genome shotgun (WGS) entry which is preliminary data.</text>
</comment>
<dbReference type="Proteomes" id="UP001312865">
    <property type="component" value="Unassembled WGS sequence"/>
</dbReference>
<sequence>MNTKTFILGFFVVYLLISLPAMLGIGYVIDWIPETTFLQKFKGNVIEGLTNNYLIKIVISVIGSAIFSLFLSKSK</sequence>
<keyword evidence="1" id="KW-1133">Transmembrane helix</keyword>
<accession>A0ABU8HFW8</accession>
<keyword evidence="1" id="KW-0812">Transmembrane</keyword>
<proteinExistence type="predicted"/>
<reference evidence="2 3" key="1">
    <citation type="journal article" date="2018" name="J. Microbiol.">
        <title>Bacillus spongiae sp. nov., isolated from sponge of Jeju Island.</title>
        <authorList>
            <person name="Lee G.E."/>
            <person name="Im W.T."/>
            <person name="Park J.S."/>
        </authorList>
    </citation>
    <scope>NUCLEOTIDE SEQUENCE [LARGE SCALE GENOMIC DNA]</scope>
    <source>
        <strain evidence="2 3">135PIL107-10</strain>
    </source>
</reference>
<organism evidence="2 3">
    <name type="scientific">Bacillus spongiae</name>
    <dbReference type="NCBI Taxonomy" id="2683610"/>
    <lineage>
        <taxon>Bacteria</taxon>
        <taxon>Bacillati</taxon>
        <taxon>Bacillota</taxon>
        <taxon>Bacilli</taxon>
        <taxon>Bacillales</taxon>
        <taxon>Bacillaceae</taxon>
        <taxon>Bacillus</taxon>
    </lineage>
</organism>
<keyword evidence="3" id="KW-1185">Reference proteome</keyword>
<evidence type="ECO:0000256" key="1">
    <source>
        <dbReference type="SAM" id="Phobius"/>
    </source>
</evidence>
<dbReference type="EMBL" id="JBBAXC010000011">
    <property type="protein sequence ID" value="MEI5908167.1"/>
    <property type="molecule type" value="Genomic_DNA"/>
</dbReference>
<name>A0ABU8HFW8_9BACI</name>
<feature type="transmembrane region" description="Helical" evidence="1">
    <location>
        <begin position="53"/>
        <end position="71"/>
    </location>
</feature>
<dbReference type="RefSeq" id="WP_336587607.1">
    <property type="nucleotide sequence ID" value="NZ_JBBAXC010000011.1"/>
</dbReference>
<evidence type="ECO:0000313" key="2">
    <source>
        <dbReference type="EMBL" id="MEI5908167.1"/>
    </source>
</evidence>
<evidence type="ECO:0000313" key="3">
    <source>
        <dbReference type="Proteomes" id="UP001312865"/>
    </source>
</evidence>